<proteinExistence type="predicted"/>
<organism evidence="2">
    <name type="scientific">Desulfovibrio sp. U5L</name>
    <dbReference type="NCBI Taxonomy" id="596152"/>
    <lineage>
        <taxon>Bacteria</taxon>
        <taxon>Pseudomonadati</taxon>
        <taxon>Thermodesulfobacteriota</taxon>
        <taxon>Desulfovibrionia</taxon>
        <taxon>Desulfovibrionales</taxon>
        <taxon>Desulfovibrionaceae</taxon>
        <taxon>Desulfovibrio</taxon>
    </lineage>
</organism>
<protein>
    <submittedName>
        <fullName evidence="2">Uncharacterized protein</fullName>
    </submittedName>
</protein>
<dbReference type="STRING" id="596152.DesU5LDRAFT_3900"/>
<evidence type="ECO:0000313" key="2">
    <source>
        <dbReference type="EMBL" id="EIG55511.1"/>
    </source>
</evidence>
<keyword evidence="1" id="KW-1133">Transmembrane helix</keyword>
<dbReference type="HOGENOM" id="CLU_3396197_0_0_7"/>
<keyword evidence="1" id="KW-0472">Membrane</keyword>
<keyword evidence="1" id="KW-0812">Transmembrane</keyword>
<accession>I2Q6V5</accession>
<reference evidence="2" key="1">
    <citation type="submission" date="2011-11" db="EMBL/GenBank/DDBJ databases">
        <title>Improved High-Quality Draft sequence of Desulfovibrio sp. U5L.</title>
        <authorList>
            <consortium name="US DOE Joint Genome Institute"/>
            <person name="Lucas S."/>
            <person name="Han J."/>
            <person name="Lapidus A."/>
            <person name="Cheng J.-F."/>
            <person name="Goodwin L."/>
            <person name="Pitluck S."/>
            <person name="Peters L."/>
            <person name="Ovchinnikova G."/>
            <person name="Held B."/>
            <person name="Detter J.C."/>
            <person name="Han C."/>
            <person name="Tapia R."/>
            <person name="Land M."/>
            <person name="Hauser L."/>
            <person name="Kyrpides N."/>
            <person name="Ivanova N."/>
            <person name="Pagani I."/>
            <person name="Gabster J."/>
            <person name="Walker C."/>
            <person name="Stolyar S."/>
            <person name="Stahl D."/>
            <person name="Arkin A."/>
            <person name="Dehal P."/>
            <person name="Hazen T."/>
            <person name="Woyke T."/>
        </authorList>
    </citation>
    <scope>NUCLEOTIDE SEQUENCE [LARGE SCALE GENOMIC DNA]</scope>
    <source>
        <strain evidence="2">U5L</strain>
    </source>
</reference>
<sequence>MFDDIVFLGLVIVAVVATIALAGFFDRLRRV</sequence>
<evidence type="ECO:0000256" key="1">
    <source>
        <dbReference type="SAM" id="Phobius"/>
    </source>
</evidence>
<feature type="transmembrane region" description="Helical" evidence="1">
    <location>
        <begin position="6"/>
        <end position="25"/>
    </location>
</feature>
<dbReference type="AlphaFoldDB" id="I2Q6V5"/>
<name>I2Q6V5_9BACT</name>
<gene>
    <name evidence="2" type="ORF">DesU5LDRAFT_3900</name>
</gene>
<dbReference type="EMBL" id="JH600068">
    <property type="protein sequence ID" value="EIG55511.1"/>
    <property type="molecule type" value="Genomic_DNA"/>
</dbReference>